<evidence type="ECO:0000256" key="1">
    <source>
        <dbReference type="SAM" id="MobiDB-lite"/>
    </source>
</evidence>
<dbReference type="ExpressionAtlas" id="A0A1D6IUR2">
    <property type="expression patterns" value="baseline and differential"/>
</dbReference>
<sequence length="75" mass="8226">MVHKIFIYTREEVERMNPGALNARLEDCLSDSLGRGLASKEPRSGPSTSAVDSENRANLSTLLKVVKQTKGHVSE</sequence>
<name>A0A1D6IUR2_MAIZE</name>
<reference evidence="2" key="1">
    <citation type="submission" date="2015-12" db="EMBL/GenBank/DDBJ databases">
        <title>Update maize B73 reference genome by single molecule sequencing technologies.</title>
        <authorList>
            <consortium name="Maize Genome Sequencing Project"/>
            <person name="Ware D."/>
        </authorList>
    </citation>
    <scope>NUCLEOTIDE SEQUENCE</scope>
    <source>
        <tissue evidence="2">Seedling</tissue>
    </source>
</reference>
<gene>
    <name evidence="2" type="ORF">ZEAMMB73_Zm00001d023659</name>
</gene>
<feature type="region of interest" description="Disordered" evidence="1">
    <location>
        <begin position="35"/>
        <end position="56"/>
    </location>
</feature>
<organism evidence="2">
    <name type="scientific">Zea mays</name>
    <name type="common">Maize</name>
    <dbReference type="NCBI Taxonomy" id="4577"/>
    <lineage>
        <taxon>Eukaryota</taxon>
        <taxon>Viridiplantae</taxon>
        <taxon>Streptophyta</taxon>
        <taxon>Embryophyta</taxon>
        <taxon>Tracheophyta</taxon>
        <taxon>Spermatophyta</taxon>
        <taxon>Magnoliopsida</taxon>
        <taxon>Liliopsida</taxon>
        <taxon>Poales</taxon>
        <taxon>Poaceae</taxon>
        <taxon>PACMAD clade</taxon>
        <taxon>Panicoideae</taxon>
        <taxon>Andropogonodae</taxon>
        <taxon>Andropogoneae</taxon>
        <taxon>Tripsacinae</taxon>
        <taxon>Zea</taxon>
    </lineage>
</organism>
<proteinExistence type="predicted"/>
<dbReference type="AlphaFoldDB" id="A0A1D6IUR2"/>
<evidence type="ECO:0000313" key="2">
    <source>
        <dbReference type="EMBL" id="AQK39753.1"/>
    </source>
</evidence>
<feature type="compositionally biased region" description="Polar residues" evidence="1">
    <location>
        <begin position="45"/>
        <end position="56"/>
    </location>
</feature>
<dbReference type="EMBL" id="CM000786">
    <property type="protein sequence ID" value="AQK39753.1"/>
    <property type="molecule type" value="Genomic_DNA"/>
</dbReference>
<accession>A0A1D6IUR2</accession>
<protein>
    <submittedName>
        <fullName evidence="2">Auxin response factor 2</fullName>
    </submittedName>
</protein>